<name>A0A7Y9ZD53_9MICO</name>
<comment type="caution">
    <text evidence="1">The sequence shown here is derived from an EMBL/GenBank/DDBJ whole genome shotgun (WGS) entry which is preliminary data.</text>
</comment>
<sequence length="358" mass="38099">MGPTEPYVVPDLPWEVPVTSDAVVLGALSNASRAIGRLEGQWRSWLPSTYGLCALASIEAWSCVLAEGETLRWGAFAKKFSASETPYGRPTNSASTATCLLGFHLGLQGYAAASHHPIGAIRNEFLDVVGLPPRLRSDFDAGLPDWLAAGPVGSGILRAILAMMSVAASCPDSPSVAMAARASFPWMLSAAHGADVLVPISVGFVDYRDDWQKVARALAGPNPCDPGEVNEALVAALRAVERAAVTATFELEVQRYRERTVLTPVQREWFESARPSTLFVARLIAALPSASRKQLDELTGFTTRTINSAVRALEAHGLIAVDGGVRGVGDYVVVAKQRWVPMIAAVNHYPSVSGGHDG</sequence>
<proteinExistence type="predicted"/>
<organism evidence="1 2">
    <name type="scientific">Demequina lutea</name>
    <dbReference type="NCBI Taxonomy" id="431489"/>
    <lineage>
        <taxon>Bacteria</taxon>
        <taxon>Bacillati</taxon>
        <taxon>Actinomycetota</taxon>
        <taxon>Actinomycetes</taxon>
        <taxon>Micrococcales</taxon>
        <taxon>Demequinaceae</taxon>
        <taxon>Demequina</taxon>
    </lineage>
</organism>
<dbReference type="Proteomes" id="UP000547973">
    <property type="component" value="Unassembled WGS sequence"/>
</dbReference>
<evidence type="ECO:0000313" key="1">
    <source>
        <dbReference type="EMBL" id="NYI42408.1"/>
    </source>
</evidence>
<dbReference type="RefSeq" id="WP_062074241.1">
    <property type="nucleotide sequence ID" value="NZ_BBRC01000002.1"/>
</dbReference>
<keyword evidence="2" id="KW-1185">Reference proteome</keyword>
<evidence type="ECO:0000313" key="2">
    <source>
        <dbReference type="Proteomes" id="UP000547973"/>
    </source>
</evidence>
<accession>A0A7Y9ZD53</accession>
<dbReference type="EMBL" id="JACBZO010000001">
    <property type="protein sequence ID" value="NYI42408.1"/>
    <property type="molecule type" value="Genomic_DNA"/>
</dbReference>
<dbReference type="AlphaFoldDB" id="A0A7Y9ZD53"/>
<gene>
    <name evidence="1" type="ORF">BKA03_002527</name>
</gene>
<reference evidence="1 2" key="1">
    <citation type="submission" date="2020-07" db="EMBL/GenBank/DDBJ databases">
        <title>Sequencing the genomes of 1000 actinobacteria strains.</title>
        <authorList>
            <person name="Klenk H.-P."/>
        </authorList>
    </citation>
    <scope>NUCLEOTIDE SEQUENCE [LARGE SCALE GENOMIC DNA]</scope>
    <source>
        <strain evidence="1 2">DSM 19970</strain>
    </source>
</reference>
<protein>
    <submittedName>
        <fullName evidence="1">Uncharacterized protein</fullName>
    </submittedName>
</protein>